<gene>
    <name evidence="2" type="ORF">UFOVP441_3</name>
</gene>
<reference evidence="2" key="1">
    <citation type="submission" date="2020-04" db="EMBL/GenBank/DDBJ databases">
        <authorList>
            <person name="Chiriac C."/>
            <person name="Salcher M."/>
            <person name="Ghai R."/>
            <person name="Kavagutti S V."/>
        </authorList>
    </citation>
    <scope>NUCLEOTIDE SEQUENCE</scope>
</reference>
<dbReference type="SMART" id="SM00834">
    <property type="entry name" value="CxxC_CXXC_SSSS"/>
    <property type="match status" value="1"/>
</dbReference>
<feature type="domain" description="Putative regulatory protein FmdB zinc ribbon" evidence="1">
    <location>
        <begin position="1"/>
        <end position="42"/>
    </location>
</feature>
<accession>A0A6J5M9Y5</accession>
<dbReference type="NCBIfam" id="TIGR02605">
    <property type="entry name" value="CxxC_CxxC_SSSS"/>
    <property type="match status" value="1"/>
</dbReference>
<dbReference type="InterPro" id="IPR013429">
    <property type="entry name" value="Regulatory_FmdB_Zinc_ribbon"/>
</dbReference>
<name>A0A6J5M9Y5_9CAUD</name>
<dbReference type="EMBL" id="LR796405">
    <property type="protein sequence ID" value="CAB4142123.1"/>
    <property type="molecule type" value="Genomic_DNA"/>
</dbReference>
<protein>
    <submittedName>
        <fullName evidence="2">CxxC_CxxC_SSSS, putative regulatory protein, FmdB family</fullName>
    </submittedName>
</protein>
<sequence length="58" mass="6463">MPTYEYSCKECGTFGSIHRTYKEDDSGMNCLRCKTAMARVYSAPGLQFKGDGWAGKSK</sequence>
<evidence type="ECO:0000259" key="1">
    <source>
        <dbReference type="SMART" id="SM00834"/>
    </source>
</evidence>
<evidence type="ECO:0000313" key="2">
    <source>
        <dbReference type="EMBL" id="CAB4142123.1"/>
    </source>
</evidence>
<organism evidence="2">
    <name type="scientific">uncultured Caudovirales phage</name>
    <dbReference type="NCBI Taxonomy" id="2100421"/>
    <lineage>
        <taxon>Viruses</taxon>
        <taxon>Duplodnaviria</taxon>
        <taxon>Heunggongvirae</taxon>
        <taxon>Uroviricota</taxon>
        <taxon>Caudoviricetes</taxon>
        <taxon>Peduoviridae</taxon>
        <taxon>Maltschvirus</taxon>
        <taxon>Maltschvirus maltsch</taxon>
    </lineage>
</organism>
<proteinExistence type="predicted"/>